<proteinExistence type="predicted"/>
<protein>
    <submittedName>
        <fullName evidence="2">Uncharacterized protein</fullName>
    </submittedName>
</protein>
<reference evidence="2 3" key="1">
    <citation type="submission" date="2023-01" db="EMBL/GenBank/DDBJ databases">
        <title>Genomes from the Australian National Cyanobacteria Reference Collection.</title>
        <authorList>
            <person name="Willis A."/>
            <person name="Lee E.M.F."/>
        </authorList>
    </citation>
    <scope>NUCLEOTIDE SEQUENCE [LARGE SCALE GENOMIC DNA]</scope>
    <source>
        <strain evidence="2 3">CS-1033</strain>
    </source>
</reference>
<organism evidence="2 3">
    <name type="scientific">Anabaenopsis arnoldii</name>
    <dbReference type="NCBI Taxonomy" id="2152938"/>
    <lineage>
        <taxon>Bacteria</taxon>
        <taxon>Bacillati</taxon>
        <taxon>Cyanobacteriota</taxon>
        <taxon>Cyanophyceae</taxon>
        <taxon>Nostocales</taxon>
        <taxon>Nodulariaceae</taxon>
        <taxon>Anabaenopsis</taxon>
    </lineage>
</organism>
<evidence type="ECO:0000313" key="3">
    <source>
        <dbReference type="Proteomes" id="UP001212499"/>
    </source>
</evidence>
<comment type="caution">
    <text evidence="2">The sequence shown here is derived from an EMBL/GenBank/DDBJ whole genome shotgun (WGS) entry which is preliminary data.</text>
</comment>
<feature type="region of interest" description="Disordered" evidence="1">
    <location>
        <begin position="425"/>
        <end position="446"/>
    </location>
</feature>
<dbReference type="Proteomes" id="UP001212499">
    <property type="component" value="Unassembled WGS sequence"/>
</dbReference>
<evidence type="ECO:0000313" key="2">
    <source>
        <dbReference type="EMBL" id="MDB9539294.1"/>
    </source>
</evidence>
<keyword evidence="3" id="KW-1185">Reference proteome</keyword>
<accession>A0ABT5APP3</accession>
<gene>
    <name evidence="2" type="ORF">PN457_06400</name>
</gene>
<dbReference type="EMBL" id="JAQMUH010000081">
    <property type="protein sequence ID" value="MDB9539294.1"/>
    <property type="molecule type" value="Genomic_DNA"/>
</dbReference>
<evidence type="ECO:0000256" key="1">
    <source>
        <dbReference type="SAM" id="MobiDB-lite"/>
    </source>
</evidence>
<dbReference type="RefSeq" id="WP_271732133.1">
    <property type="nucleotide sequence ID" value="NZ_JANQDP010000082.1"/>
</dbReference>
<name>A0ABT5APP3_9CYAN</name>
<sequence length="801" mass="88311">MLILHYQKLNLTIGLLLSSAVIFLAQTAVAEISKNTSNSQLELFATSEVEKKIFNNLEEIPASGLIHQLKVTNLAETSSQFTFCPFIHPGLAEFTAVRNLLTSNSIIHSCTPTKTTESHTLELVSQPKVDELEIKQKLAIEKPHPGDNQEYIIAPRIADERKIHRRTTTLPINGLLIDHLTERRLNLGYNFNNSPNNIFNINGIVKLNGTVKENLTTNNILTVDQIGEYLQLQTTRQTREVTVSFKQPQTVLGTNLQLSMTGSCIFPGTNPDQICTYIPALQSGNINSDNLLPFRISQTATLGDVVARTTAEEIRKPEFQPGLENGQQIGIDLLIPNTGAFIGNSNGDQMSVIRKEEVENTPVASYSIIRQIVRMNDREAVMGRTVRGFSFILNDDNTLLNTALQLGYSVLPDIVPNIASSETRFNSSGKNNLASPGDNHHKPSGRRTVNRNLFLAANNVRIPANSLTAYHGGIARAESIPPGLTSLSQVPAASFNSIWVGASPTIQRSSGVSTRFEDIGNLKILSSQGLEGGSESNIDFRSTINNQSFSPLNVANFYAQVYVTVFNQEANSVTSSKYTQETVYVPHLSFSGNITGSQDVLRYYTGVIGAEEIQAYSGLDYTKNTADRWRFSGAIIGYINPDVDNYSQVTGSIDKVIPWNRNSNLVISTGVNYAFDRETRSNDFVNSINLRARANLGNFWFGLTNYFGDVLPDAIKNTLLASAGIQFSQNLSLSAYYNPVNENAARAVYGAGARWRIGSNQNSPIFNLSWSNNEYDFGTDNNGQELKINENVFTLFLRGNF</sequence>
<feature type="compositionally biased region" description="Polar residues" evidence="1">
    <location>
        <begin position="425"/>
        <end position="434"/>
    </location>
</feature>